<dbReference type="EMBL" id="JAFCLK010000046">
    <property type="protein sequence ID" value="MBR1140713.1"/>
    <property type="molecule type" value="Genomic_DNA"/>
</dbReference>
<evidence type="ECO:0000256" key="1">
    <source>
        <dbReference type="SAM" id="Phobius"/>
    </source>
</evidence>
<name>A0ABS5GH96_9BRAD</name>
<keyword evidence="1" id="KW-0812">Transmembrane</keyword>
<dbReference type="RefSeq" id="WP_041750396.1">
    <property type="nucleotide sequence ID" value="NZ_JAFCLK010000046.1"/>
</dbReference>
<organism evidence="2 3">
    <name type="scientific">Bradyrhizobium denitrificans</name>
    <dbReference type="NCBI Taxonomy" id="2734912"/>
    <lineage>
        <taxon>Bacteria</taxon>
        <taxon>Pseudomonadati</taxon>
        <taxon>Pseudomonadota</taxon>
        <taxon>Alphaproteobacteria</taxon>
        <taxon>Hyphomicrobiales</taxon>
        <taxon>Nitrobacteraceae</taxon>
        <taxon>Bradyrhizobium</taxon>
    </lineage>
</organism>
<accession>A0ABS5GH96</accession>
<keyword evidence="3" id="KW-1185">Reference proteome</keyword>
<evidence type="ECO:0000313" key="3">
    <source>
        <dbReference type="Proteomes" id="UP001314635"/>
    </source>
</evidence>
<keyword evidence="1" id="KW-1133">Transmembrane helix</keyword>
<keyword evidence="1" id="KW-0472">Membrane</keyword>
<dbReference type="Proteomes" id="UP001314635">
    <property type="component" value="Unassembled WGS sequence"/>
</dbReference>
<feature type="transmembrane region" description="Helical" evidence="1">
    <location>
        <begin position="20"/>
        <end position="46"/>
    </location>
</feature>
<protein>
    <submittedName>
        <fullName evidence="2">Uncharacterized protein</fullName>
    </submittedName>
</protein>
<sequence length="68" mass="7026">MSTLLVSLLRENPLPGLALASLNLIVALSLVALSLVLGIVISLAAWADALAVRGTTPASSYAERRKLA</sequence>
<reference evidence="3" key="1">
    <citation type="journal article" date="2021" name="ISME J.">
        <title>Evolutionary origin and ecological implication of a unique nif island in free-living Bradyrhizobium lineages.</title>
        <authorList>
            <person name="Tao J."/>
        </authorList>
    </citation>
    <scope>NUCLEOTIDE SEQUENCE [LARGE SCALE GENOMIC DNA]</scope>
    <source>
        <strain evidence="3">SZCCT0094</strain>
    </source>
</reference>
<evidence type="ECO:0000313" key="2">
    <source>
        <dbReference type="EMBL" id="MBR1140713.1"/>
    </source>
</evidence>
<gene>
    <name evidence="2" type="ORF">JQ619_33665</name>
</gene>
<proteinExistence type="predicted"/>
<comment type="caution">
    <text evidence="2">The sequence shown here is derived from an EMBL/GenBank/DDBJ whole genome shotgun (WGS) entry which is preliminary data.</text>
</comment>